<evidence type="ECO:0000313" key="4">
    <source>
        <dbReference type="Proteomes" id="UP001597318"/>
    </source>
</evidence>
<proteinExistence type="inferred from homology"/>
<dbReference type="InterPro" id="IPR034660">
    <property type="entry name" value="DinB/YfiT-like"/>
</dbReference>
<name>A0ABW5BU76_9BACI</name>
<reference evidence="4" key="1">
    <citation type="journal article" date="2019" name="Int. J. Syst. Evol. Microbiol.">
        <title>The Global Catalogue of Microorganisms (GCM) 10K type strain sequencing project: providing services to taxonomists for standard genome sequencing and annotation.</title>
        <authorList>
            <consortium name="The Broad Institute Genomics Platform"/>
            <consortium name="The Broad Institute Genome Sequencing Center for Infectious Disease"/>
            <person name="Wu L."/>
            <person name="Ma J."/>
        </authorList>
    </citation>
    <scope>NUCLEOTIDE SEQUENCE [LARGE SCALE GENOMIC DNA]</scope>
    <source>
        <strain evidence="4">CGMCC 1.15474</strain>
    </source>
</reference>
<evidence type="ECO:0000256" key="1">
    <source>
        <dbReference type="ARBA" id="ARBA00008635"/>
    </source>
</evidence>
<comment type="caution">
    <text evidence="3">The sequence shown here is derived from an EMBL/GenBank/DDBJ whole genome shotgun (WGS) entry which is preliminary data.</text>
</comment>
<dbReference type="Proteomes" id="UP001597318">
    <property type="component" value="Unassembled WGS sequence"/>
</dbReference>
<keyword evidence="2" id="KW-0479">Metal-binding</keyword>
<dbReference type="PANTHER" id="PTHR37302:SF1">
    <property type="entry name" value="PROTEIN DINB"/>
    <property type="match status" value="1"/>
</dbReference>
<accession>A0ABW5BU76</accession>
<keyword evidence="4" id="KW-1185">Reference proteome</keyword>
<dbReference type="InterPro" id="IPR007837">
    <property type="entry name" value="DinB"/>
</dbReference>
<protein>
    <submittedName>
        <fullName evidence="3">DinB family protein</fullName>
    </submittedName>
</protein>
<evidence type="ECO:0000313" key="3">
    <source>
        <dbReference type="EMBL" id="MFD2213121.1"/>
    </source>
</evidence>
<comment type="similarity">
    <text evidence="1">Belongs to the DinB family.</text>
</comment>
<evidence type="ECO:0000256" key="2">
    <source>
        <dbReference type="ARBA" id="ARBA00022723"/>
    </source>
</evidence>
<gene>
    <name evidence="3" type="ORF">ACFSKK_05260</name>
</gene>
<dbReference type="EMBL" id="JBHUIK010000001">
    <property type="protein sequence ID" value="MFD2213121.1"/>
    <property type="molecule type" value="Genomic_DNA"/>
</dbReference>
<dbReference type="PANTHER" id="PTHR37302">
    <property type="entry name" value="SLR1116 PROTEIN"/>
    <property type="match status" value="1"/>
</dbReference>
<dbReference type="RefSeq" id="WP_247341353.1">
    <property type="nucleotide sequence ID" value="NZ_CP095550.1"/>
</dbReference>
<dbReference type="SUPFAM" id="SSF109854">
    <property type="entry name" value="DinB/YfiT-like putative metalloenzymes"/>
    <property type="match status" value="1"/>
</dbReference>
<dbReference type="Pfam" id="PF05163">
    <property type="entry name" value="DinB"/>
    <property type="match status" value="1"/>
</dbReference>
<dbReference type="Gene3D" id="1.20.120.450">
    <property type="entry name" value="dinb family like domain"/>
    <property type="match status" value="1"/>
</dbReference>
<sequence length="155" mass="18254">MNNHSLSIAYHKWATLKVVGHILTLPKEIHKQEIISVFPSLFDTLLHMIEVDELWLSRIKNREISINENNTIEQLFENYEALLNEYEQLGHDVLDQLVTYKSSEGIAHENTYYEIIQHVVNHGTYHRGNISAMLRQLGNKTVSTDYIYFLRERQE</sequence>
<organism evidence="3 4">
    <name type="scientific">Metabacillus endolithicus</name>
    <dbReference type="NCBI Taxonomy" id="1535204"/>
    <lineage>
        <taxon>Bacteria</taxon>
        <taxon>Bacillati</taxon>
        <taxon>Bacillota</taxon>
        <taxon>Bacilli</taxon>
        <taxon>Bacillales</taxon>
        <taxon>Bacillaceae</taxon>
        <taxon>Metabacillus</taxon>
    </lineage>
</organism>